<dbReference type="Gene3D" id="3.40.50.140">
    <property type="match status" value="1"/>
</dbReference>
<dbReference type="InterPro" id="IPR013498">
    <property type="entry name" value="Topo_IA_Znf"/>
</dbReference>
<dbReference type="PRINTS" id="PR00417">
    <property type="entry name" value="PRTPISMRASEI"/>
</dbReference>
<dbReference type="InterPro" id="IPR013826">
    <property type="entry name" value="Topo_IA_cen_sub3"/>
</dbReference>
<dbReference type="InterPro" id="IPR006171">
    <property type="entry name" value="TOPRIM_dom"/>
</dbReference>
<dbReference type="PROSITE" id="PS00396">
    <property type="entry name" value="TOPO_IA_1"/>
    <property type="match status" value="1"/>
</dbReference>
<evidence type="ECO:0000313" key="19">
    <source>
        <dbReference type="Proteomes" id="UP000321787"/>
    </source>
</evidence>
<feature type="region of interest" description="Disordered" evidence="15">
    <location>
        <begin position="668"/>
        <end position="688"/>
    </location>
</feature>
<dbReference type="InterPro" id="IPR013497">
    <property type="entry name" value="Topo_IA_cen"/>
</dbReference>
<dbReference type="InterPro" id="IPR003602">
    <property type="entry name" value="Topo_IA_DNA-bd_dom"/>
</dbReference>
<gene>
    <name evidence="18" type="ORF">AFI02nite_37730</name>
</gene>
<dbReference type="Pfam" id="PF01751">
    <property type="entry name" value="Toprim"/>
    <property type="match status" value="1"/>
</dbReference>
<dbReference type="InterPro" id="IPR013824">
    <property type="entry name" value="Topo_IA_cen_sub1"/>
</dbReference>
<dbReference type="InterPro" id="IPR034144">
    <property type="entry name" value="TOPRIM_TopoIII"/>
</dbReference>
<accession>A0A510UM79</accession>
<evidence type="ECO:0000256" key="1">
    <source>
        <dbReference type="ARBA" id="ARBA00000213"/>
    </source>
</evidence>
<keyword evidence="10 18" id="KW-0413">Isomerase</keyword>
<evidence type="ECO:0000256" key="6">
    <source>
        <dbReference type="ARBA" id="ARBA00022771"/>
    </source>
</evidence>
<feature type="compositionally biased region" description="Basic and acidic residues" evidence="15">
    <location>
        <begin position="668"/>
        <end position="685"/>
    </location>
</feature>
<evidence type="ECO:0000259" key="17">
    <source>
        <dbReference type="PROSITE" id="PS52039"/>
    </source>
</evidence>
<keyword evidence="8" id="KW-0799">Topoisomerase</keyword>
<organism evidence="18 19">
    <name type="scientific">Aliivibrio fischeri</name>
    <name type="common">Vibrio fischeri</name>
    <dbReference type="NCBI Taxonomy" id="668"/>
    <lineage>
        <taxon>Bacteria</taxon>
        <taxon>Pseudomonadati</taxon>
        <taxon>Pseudomonadota</taxon>
        <taxon>Gammaproteobacteria</taxon>
        <taxon>Vibrionales</taxon>
        <taxon>Vibrionaceae</taxon>
        <taxon>Aliivibrio</taxon>
    </lineage>
</organism>
<dbReference type="SUPFAM" id="SSF57783">
    <property type="entry name" value="Zinc beta-ribbon"/>
    <property type="match status" value="1"/>
</dbReference>
<reference evidence="18 19" key="1">
    <citation type="submission" date="2019-07" db="EMBL/GenBank/DDBJ databases">
        <title>Whole genome shotgun sequence of Aliivibrio fischeri NBRC 101058.</title>
        <authorList>
            <person name="Hosoyama A."/>
            <person name="Uohara A."/>
            <person name="Ohji S."/>
            <person name="Ichikawa N."/>
        </authorList>
    </citation>
    <scope>NUCLEOTIDE SEQUENCE [LARGE SCALE GENOMIC DNA]</scope>
    <source>
        <strain evidence="18 19">NBRC 101058</strain>
    </source>
</reference>
<evidence type="ECO:0000256" key="2">
    <source>
        <dbReference type="ARBA" id="ARBA00009446"/>
    </source>
</evidence>
<dbReference type="Proteomes" id="UP000321787">
    <property type="component" value="Unassembled WGS sequence"/>
</dbReference>
<dbReference type="PROSITE" id="PS50880">
    <property type="entry name" value="TOPRIM"/>
    <property type="match status" value="1"/>
</dbReference>
<evidence type="ECO:0000256" key="5">
    <source>
        <dbReference type="ARBA" id="ARBA00022737"/>
    </source>
</evidence>
<dbReference type="PANTHER" id="PTHR11390:SF21">
    <property type="entry name" value="DNA TOPOISOMERASE 3-ALPHA"/>
    <property type="match status" value="1"/>
</dbReference>
<dbReference type="Gene3D" id="1.10.460.10">
    <property type="entry name" value="Topoisomerase I, domain 2"/>
    <property type="match status" value="1"/>
</dbReference>
<evidence type="ECO:0000256" key="12">
    <source>
        <dbReference type="ARBA" id="ARBA00031985"/>
    </source>
</evidence>
<dbReference type="SUPFAM" id="SSF56712">
    <property type="entry name" value="Prokaryotic type I DNA topoisomerase"/>
    <property type="match status" value="1"/>
</dbReference>
<dbReference type="GO" id="GO:0006310">
    <property type="term" value="P:DNA recombination"/>
    <property type="evidence" value="ECO:0007669"/>
    <property type="project" value="TreeGrafter"/>
</dbReference>
<evidence type="ECO:0000313" key="18">
    <source>
        <dbReference type="EMBL" id="GEK15737.1"/>
    </source>
</evidence>
<feature type="domain" description="Topo IA-type catalytic" evidence="17">
    <location>
        <begin position="154"/>
        <end position="618"/>
    </location>
</feature>
<dbReference type="InterPro" id="IPR013825">
    <property type="entry name" value="Topo_IA_cen_sub2"/>
</dbReference>
<evidence type="ECO:0000259" key="16">
    <source>
        <dbReference type="PROSITE" id="PS50880"/>
    </source>
</evidence>
<dbReference type="GO" id="GO:0003917">
    <property type="term" value="F:DNA topoisomerase type I (single strand cut, ATP-independent) activity"/>
    <property type="evidence" value="ECO:0007669"/>
    <property type="project" value="UniProtKB-EC"/>
</dbReference>
<dbReference type="PANTHER" id="PTHR11390">
    <property type="entry name" value="PROKARYOTIC DNA TOPOISOMERASE"/>
    <property type="match status" value="1"/>
</dbReference>
<evidence type="ECO:0000256" key="13">
    <source>
        <dbReference type="ARBA" id="ARBA00032235"/>
    </source>
</evidence>
<evidence type="ECO:0000256" key="11">
    <source>
        <dbReference type="ARBA" id="ARBA00030003"/>
    </source>
</evidence>
<dbReference type="AlphaFoldDB" id="A0A510UM79"/>
<dbReference type="EC" id="5.6.2.1" evidence="3"/>
<evidence type="ECO:0000256" key="15">
    <source>
        <dbReference type="SAM" id="MobiDB-lite"/>
    </source>
</evidence>
<evidence type="ECO:0000256" key="9">
    <source>
        <dbReference type="ARBA" id="ARBA00023125"/>
    </source>
</evidence>
<evidence type="ECO:0000256" key="10">
    <source>
        <dbReference type="ARBA" id="ARBA00023235"/>
    </source>
</evidence>
<dbReference type="GO" id="GO:0006281">
    <property type="term" value="P:DNA repair"/>
    <property type="evidence" value="ECO:0007669"/>
    <property type="project" value="TreeGrafter"/>
</dbReference>
<dbReference type="InterPro" id="IPR023406">
    <property type="entry name" value="Topo_IA_AS"/>
</dbReference>
<protein>
    <recommendedName>
        <fullName evidence="3">DNA topoisomerase</fullName>
        <ecNumber evidence="3">5.6.2.1</ecNumber>
    </recommendedName>
    <alternativeName>
        <fullName evidence="14">Omega-protein</fullName>
    </alternativeName>
    <alternativeName>
        <fullName evidence="13">Relaxing enzyme</fullName>
    </alternativeName>
    <alternativeName>
        <fullName evidence="11">Swivelase</fullName>
    </alternativeName>
    <alternativeName>
        <fullName evidence="12">Untwisting enzyme</fullName>
    </alternativeName>
</protein>
<comment type="caution">
    <text evidence="18">The sequence shown here is derived from an EMBL/GenBank/DDBJ whole genome shotgun (WGS) entry which is preliminary data.</text>
</comment>
<comment type="similarity">
    <text evidence="2">Belongs to the type IA topoisomerase family.</text>
</comment>
<sequence length="747" mass="83083">MRVFIAEKPSLAEAIVIGLGGKPNASEKKAGYYQHGNDKITWCYGHMLELFDPEDYDPKFKKWSLDDLPIKATFPPKLKVIQKSQVQFNVISKLIKEADTLVHAGDPDDEGCLLVDEILTHVNNTKPVERLLIADLNEKPVKEALASMRPNSEFQHQTQSALARSIGDQLFGYNLTRAYTLKAREKGCENVLNVGRVQSAVYGLINQRTLANLNHTESFYYLLNGNFSIAGKTVNARLIPNADTSELDEKNRLISELDAALIKEVCDQKPARILSIENRKENKAAPLPFNLSKLQQTCAKKWGYKATETLDIVQKLYETHKLLTYPRSDCRYLSDEHLNKAPDILAAIAGTSSTLVKNIDGANLGAKHKAFNSKNITAHHAIIPTEKNGSSCTLTEKESNVYHLVATSFIALFYPDSVRDKVKAMIGCGEQEFAATQSTIDKQGWEVLYQGEYNDEPNDNAFDLALLKQGDEGHCELVTIDKKKTQPLKYFTESTLLAAMSRAAKYVSSPELRKALEEKDKDNKSESGSIGTEATRASILAKIESNTHLVSVVSEKGYKEKVYKTTTAGQEFCALLPDEIITPDTSALWADYQASIKKGELDTKTFVSYIDCYLETQVQFVKENGVAITVAGKITCPTCQKGSITKRKGKNGIFHACNRYPDCKTAFQDKKGKPDLDPKPKKKEGPSNAEKFGVISASEFCKQCGKPFARKPAKKEGSFWWGCTGFPTCKVRFFDKDGKPDRDKGEL</sequence>
<dbReference type="EMBL" id="BJTZ01000038">
    <property type="protein sequence ID" value="GEK15737.1"/>
    <property type="molecule type" value="Genomic_DNA"/>
</dbReference>
<dbReference type="Gene3D" id="2.70.20.10">
    <property type="entry name" value="Topoisomerase I, domain 3"/>
    <property type="match status" value="1"/>
</dbReference>
<dbReference type="InterPro" id="IPR000380">
    <property type="entry name" value="Topo_IA"/>
</dbReference>
<dbReference type="SMART" id="SM00437">
    <property type="entry name" value="TOP1Ac"/>
    <property type="match status" value="1"/>
</dbReference>
<dbReference type="GO" id="GO:0003677">
    <property type="term" value="F:DNA binding"/>
    <property type="evidence" value="ECO:0007669"/>
    <property type="project" value="UniProtKB-KW"/>
</dbReference>
<name>A0A510UM79_ALIFS</name>
<dbReference type="InterPro" id="IPR023405">
    <property type="entry name" value="Topo_IA_core_domain"/>
</dbReference>
<dbReference type="Pfam" id="PF01396">
    <property type="entry name" value="Zn_ribbon_Top1"/>
    <property type="match status" value="2"/>
</dbReference>
<evidence type="ECO:0000256" key="3">
    <source>
        <dbReference type="ARBA" id="ARBA00012891"/>
    </source>
</evidence>
<dbReference type="RefSeq" id="WP_146866319.1">
    <property type="nucleotide sequence ID" value="NZ_BJTZ01000038.1"/>
</dbReference>
<keyword evidence="9" id="KW-0238">DNA-binding</keyword>
<evidence type="ECO:0000256" key="8">
    <source>
        <dbReference type="ARBA" id="ARBA00023029"/>
    </source>
</evidence>
<dbReference type="SMART" id="SM00493">
    <property type="entry name" value="TOPRIM"/>
    <property type="match status" value="1"/>
</dbReference>
<dbReference type="CDD" id="cd03362">
    <property type="entry name" value="TOPRIM_TopoIA_TopoIII"/>
    <property type="match status" value="1"/>
</dbReference>
<feature type="domain" description="Toprim" evidence="16">
    <location>
        <begin position="1"/>
        <end position="137"/>
    </location>
</feature>
<dbReference type="GO" id="GO:0043597">
    <property type="term" value="C:cytoplasmic replication fork"/>
    <property type="evidence" value="ECO:0007669"/>
    <property type="project" value="TreeGrafter"/>
</dbReference>
<dbReference type="Gene3D" id="1.10.290.10">
    <property type="entry name" value="Topoisomerase I, domain 4"/>
    <property type="match status" value="1"/>
</dbReference>
<dbReference type="SMART" id="SM00436">
    <property type="entry name" value="TOP1Bc"/>
    <property type="match status" value="1"/>
</dbReference>
<keyword evidence="4" id="KW-0479">Metal-binding</keyword>
<keyword evidence="7" id="KW-0862">Zinc</keyword>
<dbReference type="InterPro" id="IPR003601">
    <property type="entry name" value="Topo_IA_2"/>
</dbReference>
<evidence type="ECO:0000256" key="14">
    <source>
        <dbReference type="ARBA" id="ARBA00032877"/>
    </source>
</evidence>
<dbReference type="PROSITE" id="PS52039">
    <property type="entry name" value="TOPO_IA_2"/>
    <property type="match status" value="1"/>
</dbReference>
<dbReference type="GO" id="GO:0008270">
    <property type="term" value="F:zinc ion binding"/>
    <property type="evidence" value="ECO:0007669"/>
    <property type="project" value="UniProtKB-KW"/>
</dbReference>
<evidence type="ECO:0000256" key="7">
    <source>
        <dbReference type="ARBA" id="ARBA00022833"/>
    </source>
</evidence>
<proteinExistence type="inferred from homology"/>
<keyword evidence="6" id="KW-0863">Zinc-finger</keyword>
<comment type="catalytic activity">
    <reaction evidence="1">
        <text>ATP-independent breakage of single-stranded DNA, followed by passage and rejoining.</text>
        <dbReference type="EC" id="5.6.2.1"/>
    </reaction>
</comment>
<keyword evidence="5" id="KW-0677">Repeat</keyword>
<dbReference type="Pfam" id="PF01131">
    <property type="entry name" value="Topoisom_bac"/>
    <property type="match status" value="1"/>
</dbReference>
<dbReference type="Gene3D" id="3.30.65.10">
    <property type="entry name" value="Bacterial Topoisomerase I, domain 1"/>
    <property type="match status" value="1"/>
</dbReference>
<dbReference type="GO" id="GO:0006265">
    <property type="term" value="P:DNA topological change"/>
    <property type="evidence" value="ECO:0007669"/>
    <property type="project" value="InterPro"/>
</dbReference>
<evidence type="ECO:0000256" key="4">
    <source>
        <dbReference type="ARBA" id="ARBA00022723"/>
    </source>
</evidence>